<reference evidence="2" key="1">
    <citation type="journal article" date="2022" name="Mol. Ecol. Resour.">
        <title>The genomes of chicory, endive, great burdock and yacon provide insights into Asteraceae palaeo-polyploidization history and plant inulin production.</title>
        <authorList>
            <person name="Fan W."/>
            <person name="Wang S."/>
            <person name="Wang H."/>
            <person name="Wang A."/>
            <person name="Jiang F."/>
            <person name="Liu H."/>
            <person name="Zhao H."/>
            <person name="Xu D."/>
            <person name="Zhang Y."/>
        </authorList>
    </citation>
    <scope>NUCLEOTIDE SEQUENCE [LARGE SCALE GENOMIC DNA]</scope>
    <source>
        <strain evidence="2">cv. Niubang</strain>
    </source>
</reference>
<proteinExistence type="predicted"/>
<comment type="caution">
    <text evidence="1">The sequence shown here is derived from an EMBL/GenBank/DDBJ whole genome shotgun (WGS) entry which is preliminary data.</text>
</comment>
<dbReference type="EMBL" id="CM042052">
    <property type="protein sequence ID" value="KAI3718948.1"/>
    <property type="molecule type" value="Genomic_DNA"/>
</dbReference>
<evidence type="ECO:0000313" key="1">
    <source>
        <dbReference type="EMBL" id="KAI3718948.1"/>
    </source>
</evidence>
<accession>A0ACB9BA19</accession>
<organism evidence="1 2">
    <name type="scientific">Arctium lappa</name>
    <name type="common">Greater burdock</name>
    <name type="synonym">Lappa major</name>
    <dbReference type="NCBI Taxonomy" id="4217"/>
    <lineage>
        <taxon>Eukaryota</taxon>
        <taxon>Viridiplantae</taxon>
        <taxon>Streptophyta</taxon>
        <taxon>Embryophyta</taxon>
        <taxon>Tracheophyta</taxon>
        <taxon>Spermatophyta</taxon>
        <taxon>Magnoliopsida</taxon>
        <taxon>eudicotyledons</taxon>
        <taxon>Gunneridae</taxon>
        <taxon>Pentapetalae</taxon>
        <taxon>asterids</taxon>
        <taxon>campanulids</taxon>
        <taxon>Asterales</taxon>
        <taxon>Asteraceae</taxon>
        <taxon>Carduoideae</taxon>
        <taxon>Cardueae</taxon>
        <taxon>Arctiinae</taxon>
        <taxon>Arctium</taxon>
    </lineage>
</organism>
<reference evidence="1 2" key="2">
    <citation type="journal article" date="2022" name="Mol. Ecol. Resour.">
        <title>The genomes of chicory, endive, great burdock and yacon provide insights into Asteraceae paleo-polyploidization history and plant inulin production.</title>
        <authorList>
            <person name="Fan W."/>
            <person name="Wang S."/>
            <person name="Wang H."/>
            <person name="Wang A."/>
            <person name="Jiang F."/>
            <person name="Liu H."/>
            <person name="Zhao H."/>
            <person name="Xu D."/>
            <person name="Zhang Y."/>
        </authorList>
    </citation>
    <scope>NUCLEOTIDE SEQUENCE [LARGE SCALE GENOMIC DNA]</scope>
    <source>
        <strain evidence="2">cv. Niubang</strain>
    </source>
</reference>
<gene>
    <name evidence="1" type="ORF">L6452_19833</name>
</gene>
<sequence>MNQKGVEKQSHQMQNHPRVPPSIPPPSCPRCSSDRTKFCYYNNYSVSQPRYFCKDCRRYWTHGGSLRNIPSGGSSRKRGRIDVASSSSSSQILKSSPPPLAWTLGSSPDNPSGTTVARSSIDRVTFRPPITETMYFSQTPFSPGGDQLGGVNTAFGAVGIGFGIGAPPPQPAPSTQSLPQFSPLDNFHDFGFPYLQRPPQHQPPTTVWGSQNMGLNNARTTLTGSNYFQSIARDPTAAAHVVSIEEWSELNDMDNECGPFQIYKPPSP</sequence>
<evidence type="ECO:0000313" key="2">
    <source>
        <dbReference type="Proteomes" id="UP001055879"/>
    </source>
</evidence>
<keyword evidence="2" id="KW-1185">Reference proteome</keyword>
<name>A0ACB9BA19_ARCLA</name>
<dbReference type="Proteomes" id="UP001055879">
    <property type="component" value="Linkage Group LG06"/>
</dbReference>
<protein>
    <submittedName>
        <fullName evidence="1">Uncharacterized protein</fullName>
    </submittedName>
</protein>